<protein>
    <submittedName>
        <fullName evidence="2">Uncharacterized protein</fullName>
    </submittedName>
</protein>
<feature type="compositionally biased region" description="Acidic residues" evidence="1">
    <location>
        <begin position="363"/>
        <end position="373"/>
    </location>
</feature>
<reference evidence="2" key="2">
    <citation type="submission" date="2022-01" db="EMBL/GenBank/DDBJ databases">
        <authorList>
            <person name="Yamashiro T."/>
            <person name="Shiraishi A."/>
            <person name="Satake H."/>
            <person name="Nakayama K."/>
        </authorList>
    </citation>
    <scope>NUCLEOTIDE SEQUENCE</scope>
</reference>
<organism evidence="2 3">
    <name type="scientific">Tanacetum coccineum</name>
    <dbReference type="NCBI Taxonomy" id="301880"/>
    <lineage>
        <taxon>Eukaryota</taxon>
        <taxon>Viridiplantae</taxon>
        <taxon>Streptophyta</taxon>
        <taxon>Embryophyta</taxon>
        <taxon>Tracheophyta</taxon>
        <taxon>Spermatophyta</taxon>
        <taxon>Magnoliopsida</taxon>
        <taxon>eudicotyledons</taxon>
        <taxon>Gunneridae</taxon>
        <taxon>Pentapetalae</taxon>
        <taxon>asterids</taxon>
        <taxon>campanulids</taxon>
        <taxon>Asterales</taxon>
        <taxon>Asteraceae</taxon>
        <taxon>Asteroideae</taxon>
        <taxon>Anthemideae</taxon>
        <taxon>Anthemidinae</taxon>
        <taxon>Tanacetum</taxon>
    </lineage>
</organism>
<evidence type="ECO:0000313" key="2">
    <source>
        <dbReference type="EMBL" id="GJT49841.1"/>
    </source>
</evidence>
<name>A0ABQ5EG60_9ASTR</name>
<keyword evidence="3" id="KW-1185">Reference proteome</keyword>
<evidence type="ECO:0000256" key="1">
    <source>
        <dbReference type="SAM" id="MobiDB-lite"/>
    </source>
</evidence>
<dbReference type="Proteomes" id="UP001151760">
    <property type="component" value="Unassembled WGS sequence"/>
</dbReference>
<accession>A0ABQ5EG60</accession>
<proteinExistence type="predicted"/>
<sequence>MVACLEKSEGNADFHEIVDFLTASSVHCSLTITLAEPFNNVYQIPAHTNKVFTNMKRKGKDFLGRVTLLFASMLAPLVVEGEGSSQPSELQPAPSTAQPRIEEQIPTSVPIPNVDDEAVFKEWDDRVVRATTTAASLDVPQASGNISKTQSTVMSNDPLSQEIGTGGSPSIAGATVTTAGAFISTASPLRVSTAKDISTTKTLVYIRRSAAKDKGKAKMDKSKPEQTKIKLQQRQERAGYESANLSTREKTYFAQQRAEERRNKPLTQAQQRTYMSNYIKHMGSHTLQQLKRLSFDELKNLFEATMRRVGAFVPMETEIRKEVPELEAGSSKRDAEEELDQGSSKRQNTSENSEPAEESKEEKDDELSQEELH</sequence>
<reference evidence="2" key="1">
    <citation type="journal article" date="2022" name="Int. J. Mol. Sci.">
        <title>Draft Genome of Tanacetum Coccineum: Genomic Comparison of Closely Related Tanacetum-Family Plants.</title>
        <authorList>
            <person name="Yamashiro T."/>
            <person name="Shiraishi A."/>
            <person name="Nakayama K."/>
            <person name="Satake H."/>
        </authorList>
    </citation>
    <scope>NUCLEOTIDE SEQUENCE</scope>
</reference>
<dbReference type="EMBL" id="BQNB010016270">
    <property type="protein sequence ID" value="GJT49841.1"/>
    <property type="molecule type" value="Genomic_DNA"/>
</dbReference>
<evidence type="ECO:0000313" key="3">
    <source>
        <dbReference type="Proteomes" id="UP001151760"/>
    </source>
</evidence>
<feature type="region of interest" description="Disordered" evidence="1">
    <location>
        <begin position="323"/>
        <end position="373"/>
    </location>
</feature>
<feature type="compositionally biased region" description="Basic and acidic residues" evidence="1">
    <location>
        <begin position="323"/>
        <end position="335"/>
    </location>
</feature>
<gene>
    <name evidence="2" type="ORF">Tco_0975998</name>
</gene>
<comment type="caution">
    <text evidence="2">The sequence shown here is derived from an EMBL/GenBank/DDBJ whole genome shotgun (WGS) entry which is preliminary data.</text>
</comment>
<feature type="region of interest" description="Disordered" evidence="1">
    <location>
        <begin position="213"/>
        <end position="241"/>
    </location>
</feature>
<feature type="compositionally biased region" description="Basic and acidic residues" evidence="1">
    <location>
        <begin position="213"/>
        <end position="239"/>
    </location>
</feature>